<evidence type="ECO:0000313" key="2">
    <source>
        <dbReference type="Proteomes" id="UP001596108"/>
    </source>
</evidence>
<accession>A0ABW0R2L2</accession>
<keyword evidence="2" id="KW-1185">Reference proteome</keyword>
<comment type="caution">
    <text evidence="1">The sequence shown here is derived from an EMBL/GenBank/DDBJ whole genome shotgun (WGS) entry which is preliminary data.</text>
</comment>
<evidence type="ECO:0000313" key="1">
    <source>
        <dbReference type="EMBL" id="MFC5530689.1"/>
    </source>
</evidence>
<sequence>MAGAHIWGSHYVFRAGTVVLDAKWGDVNGDGTPDQVYLTGNPTGDINSSFIENIQLTVMDGRSGARYTKQPKDNAGYNPRLFLGDFTGDRVDDILVSIESGGSGAFTYNFIYSFMQNVFHELYNNDWFYETYSDASVSYEDNYKVRIVNRSLKKEYLLDISQRDPSYLSDLYDSKGKLKKPVEGSVMGVSGAYPIDLQGDGVYEIWPFQRVIGLYNADVLGYLQPPLNWDSQTSKFIPLFQWASVNGNDILVDITRLNDYLHCDNTKR</sequence>
<dbReference type="SUPFAM" id="SSF69318">
    <property type="entry name" value="Integrin alpha N-terminal domain"/>
    <property type="match status" value="1"/>
</dbReference>
<gene>
    <name evidence="1" type="ORF">ACFPQ4_14730</name>
</gene>
<organism evidence="1 2">
    <name type="scientific">Cohnella yongneupensis</name>
    <dbReference type="NCBI Taxonomy" id="425006"/>
    <lineage>
        <taxon>Bacteria</taxon>
        <taxon>Bacillati</taxon>
        <taxon>Bacillota</taxon>
        <taxon>Bacilli</taxon>
        <taxon>Bacillales</taxon>
        <taxon>Paenibacillaceae</taxon>
        <taxon>Cohnella</taxon>
    </lineage>
</organism>
<protein>
    <submittedName>
        <fullName evidence="1">VCBS repeat-containing protein</fullName>
    </submittedName>
</protein>
<dbReference type="Proteomes" id="UP001596108">
    <property type="component" value="Unassembled WGS sequence"/>
</dbReference>
<dbReference type="InterPro" id="IPR028994">
    <property type="entry name" value="Integrin_alpha_N"/>
</dbReference>
<dbReference type="EMBL" id="JBHSNC010000045">
    <property type="protein sequence ID" value="MFC5530689.1"/>
    <property type="molecule type" value="Genomic_DNA"/>
</dbReference>
<dbReference type="RefSeq" id="WP_378112632.1">
    <property type="nucleotide sequence ID" value="NZ_JBHSNC010000045.1"/>
</dbReference>
<reference evidence="2" key="1">
    <citation type="journal article" date="2019" name="Int. J. Syst. Evol. Microbiol.">
        <title>The Global Catalogue of Microorganisms (GCM) 10K type strain sequencing project: providing services to taxonomists for standard genome sequencing and annotation.</title>
        <authorList>
            <consortium name="The Broad Institute Genomics Platform"/>
            <consortium name="The Broad Institute Genome Sequencing Center for Infectious Disease"/>
            <person name="Wu L."/>
            <person name="Ma J."/>
        </authorList>
    </citation>
    <scope>NUCLEOTIDE SEQUENCE [LARGE SCALE GENOMIC DNA]</scope>
    <source>
        <strain evidence="2">CGMCC 1.18578</strain>
    </source>
</reference>
<name>A0ABW0R2L2_9BACL</name>
<proteinExistence type="predicted"/>